<sequence>VEFVTLPPEDVVTMRGIAYGIWDEMGAKDSSGYGTKFVDMTKEYMEFLGY</sequence>
<name>X1L6H0_9ZZZZ</name>
<gene>
    <name evidence="1" type="ORF">S03H2_72166</name>
</gene>
<feature type="non-terminal residue" evidence="1">
    <location>
        <position position="1"/>
    </location>
</feature>
<evidence type="ECO:0000313" key="1">
    <source>
        <dbReference type="EMBL" id="GAH98019.1"/>
    </source>
</evidence>
<accession>X1L6H0</accession>
<dbReference type="EMBL" id="BARU01048639">
    <property type="protein sequence ID" value="GAH98019.1"/>
    <property type="molecule type" value="Genomic_DNA"/>
</dbReference>
<organism evidence="1">
    <name type="scientific">marine sediment metagenome</name>
    <dbReference type="NCBI Taxonomy" id="412755"/>
    <lineage>
        <taxon>unclassified sequences</taxon>
        <taxon>metagenomes</taxon>
        <taxon>ecological metagenomes</taxon>
    </lineage>
</organism>
<reference evidence="1" key="1">
    <citation type="journal article" date="2014" name="Front. Microbiol.">
        <title>High frequency of phylogenetically diverse reductive dehalogenase-homologous genes in deep subseafloor sedimentary metagenomes.</title>
        <authorList>
            <person name="Kawai M."/>
            <person name="Futagami T."/>
            <person name="Toyoda A."/>
            <person name="Takaki Y."/>
            <person name="Nishi S."/>
            <person name="Hori S."/>
            <person name="Arai W."/>
            <person name="Tsubouchi T."/>
            <person name="Morono Y."/>
            <person name="Uchiyama I."/>
            <person name="Ito T."/>
            <person name="Fujiyama A."/>
            <person name="Inagaki F."/>
            <person name="Takami H."/>
        </authorList>
    </citation>
    <scope>NUCLEOTIDE SEQUENCE</scope>
    <source>
        <strain evidence="1">Expedition CK06-06</strain>
    </source>
</reference>
<proteinExistence type="predicted"/>
<dbReference type="AlphaFoldDB" id="X1L6H0"/>
<protein>
    <submittedName>
        <fullName evidence="1">Uncharacterized protein</fullName>
    </submittedName>
</protein>
<comment type="caution">
    <text evidence="1">The sequence shown here is derived from an EMBL/GenBank/DDBJ whole genome shotgun (WGS) entry which is preliminary data.</text>
</comment>